<dbReference type="PANTHER" id="PTHR10961:SF7">
    <property type="entry name" value="FAD DEPENDENT OXIDOREDUCTASE DOMAIN-CONTAINING PROTEIN"/>
    <property type="match status" value="1"/>
</dbReference>
<dbReference type="OrthoDB" id="9806257at2"/>
<dbReference type="Gene3D" id="3.50.50.60">
    <property type="entry name" value="FAD/NAD(P)-binding domain"/>
    <property type="match status" value="1"/>
</dbReference>
<evidence type="ECO:0000313" key="6">
    <source>
        <dbReference type="EMBL" id="PSL53342.1"/>
    </source>
</evidence>
<evidence type="ECO:0000256" key="2">
    <source>
        <dbReference type="ARBA" id="ARBA00022630"/>
    </source>
</evidence>
<keyword evidence="4" id="KW-0560">Oxidoreductase</keyword>
<dbReference type="PANTHER" id="PTHR10961">
    <property type="entry name" value="PEROXISOMAL SARCOSINE OXIDASE"/>
    <property type="match status" value="1"/>
</dbReference>
<sequence>MTEDARPVPVRDGSRRRVVVVGAGVTGLLTAIRCVRDGHLVTVLDRGPIPHPGASSFDHHRAVRALDPTDPEGTRLAASAYERWLELEALLCGPDAGFYRRVGVVTAWPDGRAASVAALGAEAGLAVKLVEPDELPHVRFPAGSVGVLELDAGVLLADRVLWTAARWLDEHPAARLRPWCEVSSVDPATGRVALADGTVEQGDLTLVAGGPWSRSLVDLPTVLHRQTMVYLRPPDELAGWWDTAPSAGRIGVDGRAWLMPSGGGTLLKISTDAVCREVSDVDDEDDEDETRWAERVMAAEILADVERYAVAAVKRCHYAVDARTGDAHLVRVGPAVWARAASGGAGFRTAPLVADRIADALRAG</sequence>
<dbReference type="InterPro" id="IPR045170">
    <property type="entry name" value="MTOX"/>
</dbReference>
<comment type="caution">
    <text evidence="6">The sequence shown here is derived from an EMBL/GenBank/DDBJ whole genome shotgun (WGS) entry which is preliminary data.</text>
</comment>
<evidence type="ECO:0000256" key="3">
    <source>
        <dbReference type="ARBA" id="ARBA00022827"/>
    </source>
</evidence>
<reference evidence="6 7" key="1">
    <citation type="submission" date="2018-03" db="EMBL/GenBank/DDBJ databases">
        <title>Genomic Encyclopedia of Type Strains, Phase III (KMG-III): the genomes of soil and plant-associated and newly described type strains.</title>
        <authorList>
            <person name="Whitman W."/>
        </authorList>
    </citation>
    <scope>NUCLEOTIDE SEQUENCE [LARGE SCALE GENOMIC DNA]</scope>
    <source>
        <strain evidence="6 7">CGMCC 4.7097</strain>
    </source>
</reference>
<evidence type="ECO:0000259" key="5">
    <source>
        <dbReference type="Pfam" id="PF01266"/>
    </source>
</evidence>
<dbReference type="GO" id="GO:0008115">
    <property type="term" value="F:sarcosine oxidase activity"/>
    <property type="evidence" value="ECO:0007669"/>
    <property type="project" value="TreeGrafter"/>
</dbReference>
<name>A0A2P8I4E5_SACCR</name>
<evidence type="ECO:0000256" key="1">
    <source>
        <dbReference type="ARBA" id="ARBA00001974"/>
    </source>
</evidence>
<evidence type="ECO:0000313" key="7">
    <source>
        <dbReference type="Proteomes" id="UP000241118"/>
    </source>
</evidence>
<feature type="domain" description="FAD dependent oxidoreductase" evidence="5">
    <location>
        <begin position="17"/>
        <end position="359"/>
    </location>
</feature>
<dbReference type="GO" id="GO:0050660">
    <property type="term" value="F:flavin adenine dinucleotide binding"/>
    <property type="evidence" value="ECO:0007669"/>
    <property type="project" value="InterPro"/>
</dbReference>
<dbReference type="Pfam" id="PF01266">
    <property type="entry name" value="DAO"/>
    <property type="match status" value="1"/>
</dbReference>
<dbReference type="EMBL" id="PYAX01000009">
    <property type="protein sequence ID" value="PSL53342.1"/>
    <property type="molecule type" value="Genomic_DNA"/>
</dbReference>
<dbReference type="RefSeq" id="WP_106618061.1">
    <property type="nucleotide sequence ID" value="NZ_PYAX01000009.1"/>
</dbReference>
<dbReference type="Proteomes" id="UP000241118">
    <property type="component" value="Unassembled WGS sequence"/>
</dbReference>
<proteinExistence type="predicted"/>
<keyword evidence="3" id="KW-0274">FAD</keyword>
<accession>A0A2P8I4E5</accession>
<keyword evidence="2" id="KW-0285">Flavoprotein</keyword>
<dbReference type="SUPFAM" id="SSF51905">
    <property type="entry name" value="FAD/NAD(P)-binding domain"/>
    <property type="match status" value="1"/>
</dbReference>
<dbReference type="InterPro" id="IPR036188">
    <property type="entry name" value="FAD/NAD-bd_sf"/>
</dbReference>
<organism evidence="6 7">
    <name type="scientific">Saccharothrix carnea</name>
    <dbReference type="NCBI Taxonomy" id="1280637"/>
    <lineage>
        <taxon>Bacteria</taxon>
        <taxon>Bacillati</taxon>
        <taxon>Actinomycetota</taxon>
        <taxon>Actinomycetes</taxon>
        <taxon>Pseudonocardiales</taxon>
        <taxon>Pseudonocardiaceae</taxon>
        <taxon>Saccharothrix</taxon>
    </lineage>
</organism>
<gene>
    <name evidence="6" type="ORF">B0I31_109132</name>
</gene>
<dbReference type="Gene3D" id="3.30.9.10">
    <property type="entry name" value="D-Amino Acid Oxidase, subunit A, domain 2"/>
    <property type="match status" value="1"/>
</dbReference>
<dbReference type="InterPro" id="IPR006076">
    <property type="entry name" value="FAD-dep_OxRdtase"/>
</dbReference>
<dbReference type="AlphaFoldDB" id="A0A2P8I4E5"/>
<keyword evidence="7" id="KW-1185">Reference proteome</keyword>
<comment type="cofactor">
    <cofactor evidence="1">
        <name>FAD</name>
        <dbReference type="ChEBI" id="CHEBI:57692"/>
    </cofactor>
</comment>
<protein>
    <submittedName>
        <fullName evidence="6">Glycine/D-amino acid oxidase-like deaminating enzyme</fullName>
    </submittedName>
</protein>
<evidence type="ECO:0000256" key="4">
    <source>
        <dbReference type="ARBA" id="ARBA00023002"/>
    </source>
</evidence>